<organism evidence="10">
    <name type="scientific">Thermomicrobium roseum</name>
    <dbReference type="NCBI Taxonomy" id="500"/>
    <lineage>
        <taxon>Bacteria</taxon>
        <taxon>Pseudomonadati</taxon>
        <taxon>Thermomicrobiota</taxon>
        <taxon>Thermomicrobia</taxon>
        <taxon>Thermomicrobiales</taxon>
        <taxon>Thermomicrobiaceae</taxon>
        <taxon>Thermomicrobium</taxon>
    </lineage>
</organism>
<dbReference type="GO" id="GO:0005829">
    <property type="term" value="C:cytosol"/>
    <property type="evidence" value="ECO:0007669"/>
    <property type="project" value="UniProtKB-ARBA"/>
</dbReference>
<keyword evidence="7 8" id="KW-0694">RNA-binding</keyword>
<dbReference type="InterPro" id="IPR036612">
    <property type="entry name" value="KH_dom_type_1_sf"/>
</dbReference>
<dbReference type="InterPro" id="IPR004087">
    <property type="entry name" value="KH_dom"/>
</dbReference>
<dbReference type="Gene3D" id="3.30.1370.10">
    <property type="entry name" value="K Homology domain, type 1"/>
    <property type="match status" value="1"/>
</dbReference>
<evidence type="ECO:0000256" key="4">
    <source>
        <dbReference type="ARBA" id="ARBA00022695"/>
    </source>
</evidence>
<dbReference type="SUPFAM" id="SSF54791">
    <property type="entry name" value="Eukaryotic type KH-domain (KH-domain type I)"/>
    <property type="match status" value="1"/>
</dbReference>
<dbReference type="PIRSF" id="PIRSF005499">
    <property type="entry name" value="PNPase"/>
    <property type="match status" value="1"/>
</dbReference>
<dbReference type="InterPro" id="IPR003029">
    <property type="entry name" value="S1_domain"/>
</dbReference>
<evidence type="ECO:0000256" key="5">
    <source>
        <dbReference type="ARBA" id="ARBA00022723"/>
    </source>
</evidence>
<dbReference type="Pfam" id="PF03725">
    <property type="entry name" value="RNase_PH_C"/>
    <property type="match status" value="2"/>
</dbReference>
<dbReference type="FunFam" id="3.30.230.70:FF:000001">
    <property type="entry name" value="Polyribonucleotide nucleotidyltransferase"/>
    <property type="match status" value="1"/>
</dbReference>
<keyword evidence="4 8" id="KW-0548">Nucleotidyltransferase</keyword>
<dbReference type="FunFam" id="3.30.1370.10:FF:000001">
    <property type="entry name" value="Polyribonucleotide nucleotidyltransferase"/>
    <property type="match status" value="1"/>
</dbReference>
<dbReference type="Pfam" id="PF03726">
    <property type="entry name" value="PNPase"/>
    <property type="match status" value="1"/>
</dbReference>
<name>A0A7C1FV00_THERO</name>
<dbReference type="SMART" id="SM00316">
    <property type="entry name" value="S1"/>
    <property type="match status" value="1"/>
</dbReference>
<feature type="binding site" evidence="8">
    <location>
        <position position="504"/>
    </location>
    <ligand>
        <name>Mg(2+)</name>
        <dbReference type="ChEBI" id="CHEBI:18420"/>
    </ligand>
</feature>
<dbReference type="Pfam" id="PF00013">
    <property type="entry name" value="KH_1"/>
    <property type="match status" value="1"/>
</dbReference>
<dbReference type="CDD" id="cd02393">
    <property type="entry name" value="KH-I_PNPase"/>
    <property type="match status" value="1"/>
</dbReference>
<comment type="subcellular location">
    <subcellularLocation>
        <location evidence="8">Cytoplasm</location>
    </subcellularLocation>
</comment>
<dbReference type="FunFam" id="2.40.50.140:FF:000189">
    <property type="entry name" value="Polyribonucleotide nucleotidyltransferase, putative"/>
    <property type="match status" value="1"/>
</dbReference>
<protein>
    <recommendedName>
        <fullName evidence="8">Polyribonucleotide nucleotidyltransferase</fullName>
        <ecNumber evidence="8">2.7.7.8</ecNumber>
    </recommendedName>
    <alternativeName>
        <fullName evidence="8">Polynucleotide phosphorylase</fullName>
        <shortName evidence="8">PNPase</shortName>
    </alternativeName>
</protein>
<evidence type="ECO:0000256" key="2">
    <source>
        <dbReference type="ARBA" id="ARBA00022490"/>
    </source>
</evidence>
<dbReference type="FunFam" id="3.30.230.70:FF:000002">
    <property type="entry name" value="Polyribonucleotide nucleotidyltransferase"/>
    <property type="match status" value="1"/>
</dbReference>
<dbReference type="GO" id="GO:0003723">
    <property type="term" value="F:RNA binding"/>
    <property type="evidence" value="ECO:0007669"/>
    <property type="project" value="UniProtKB-UniRule"/>
</dbReference>
<accession>A0A7C1FV00</accession>
<dbReference type="NCBIfam" id="TIGR03591">
    <property type="entry name" value="polynuc_phos"/>
    <property type="match status" value="1"/>
</dbReference>
<dbReference type="InterPro" id="IPR001247">
    <property type="entry name" value="ExoRNase_PH_dom1"/>
</dbReference>
<dbReference type="InterPro" id="IPR015848">
    <property type="entry name" value="PNPase_PH_RNA-bd_bac/org-type"/>
</dbReference>
<dbReference type="SMART" id="SM00322">
    <property type="entry name" value="KH"/>
    <property type="match status" value="1"/>
</dbReference>
<sequence length="788" mass="86759">MPPIIHERSIEIAGRILTIETGRVAEQADGAVLVRYGETVVLTTVVGAKQPVEGIDFFPLTVEYEEKMYAAGKIPGGFFRREGRPSESAILAARLTDRPIRPLFPKGYRNEVQVISTVLSADQENEPDVLSIIGASAALTLSDIPWYGPVGAVRVGELNGELVINPTSHQLLESTMDIVVAGTADAILMVEGQADEISEDRFIEAVVLAHEEIKRIVAMQLELQAIAGKPKREFVPPQENVELKRQIAEYLGDRLREAVFNPDKTLRLQATAALREEVIAHFAPAEVQLQGITAPAQPTAKEVGELFDALVKELVRRTILERGERPDGRRPDEIREIWIQVGVLPRPHGSAIFTRGQTQVLSVCTLGTKEEEQFLDTLGIEETKRYMHHYNFPPFSTGEIRRLRGPSRRDIGHGALAERALLAVLPSEEDFPYTMRLVSEVLSSNGSTSMASVCGSSLALMDAGVPIRKPVAGVAMGLVTDPETGRYTILTDIQGIEDALGDMDFKVAGTRDGITAIQMDIKVMGITPQIMRDALEQARRGRLFILDKMCEVIDAPRPEMSPYAPRVLRIKIKPEQIGEVIGPGGRVIRAIQEQTGSKISIEEDGTVFITAMNEDSARRAVREIERLTRVPEVGEIFYGRVVTIIPSGAFVEILPGKDGFLHISEIAPGRIRSVEDVLKVGQEINVMVIGVRPDGKINLSRKALLEKEAAERAAAAPPTDSRGNQRPPQRPSAPVQQPERRPTPPPRKPEQRGPSRPQRPQAQRSSTPPGQYRIGDRLKQILDEDELN</sequence>
<feature type="region of interest" description="Disordered" evidence="9">
    <location>
        <begin position="708"/>
        <end position="788"/>
    </location>
</feature>
<dbReference type="InterPro" id="IPR015847">
    <property type="entry name" value="ExoRNase_PH_dom2"/>
</dbReference>
<dbReference type="CDD" id="cd11363">
    <property type="entry name" value="RNase_PH_PNPase_1"/>
    <property type="match status" value="1"/>
</dbReference>
<proteinExistence type="inferred from homology"/>
<feature type="compositionally biased region" description="Basic and acidic residues" evidence="9">
    <location>
        <begin position="738"/>
        <end position="753"/>
    </location>
</feature>
<dbReference type="GO" id="GO:0000287">
    <property type="term" value="F:magnesium ion binding"/>
    <property type="evidence" value="ECO:0007669"/>
    <property type="project" value="UniProtKB-UniRule"/>
</dbReference>
<comment type="similarity">
    <text evidence="1 8">Belongs to the polyribonucleotide nucleotidyltransferase family.</text>
</comment>
<evidence type="ECO:0000256" key="3">
    <source>
        <dbReference type="ARBA" id="ARBA00022679"/>
    </source>
</evidence>
<dbReference type="AlphaFoldDB" id="A0A7C1FV00"/>
<dbReference type="GO" id="GO:0006402">
    <property type="term" value="P:mRNA catabolic process"/>
    <property type="evidence" value="ECO:0007669"/>
    <property type="project" value="UniProtKB-UniRule"/>
</dbReference>
<dbReference type="SUPFAM" id="SSF54211">
    <property type="entry name" value="Ribosomal protein S5 domain 2-like"/>
    <property type="match status" value="2"/>
</dbReference>
<evidence type="ECO:0000256" key="7">
    <source>
        <dbReference type="ARBA" id="ARBA00022884"/>
    </source>
</evidence>
<dbReference type="GO" id="GO:0004654">
    <property type="term" value="F:polyribonucleotide nucleotidyltransferase activity"/>
    <property type="evidence" value="ECO:0007669"/>
    <property type="project" value="UniProtKB-UniRule"/>
</dbReference>
<keyword evidence="6 8" id="KW-0460">Magnesium</keyword>
<keyword evidence="2 8" id="KW-0963">Cytoplasm</keyword>
<reference evidence="10" key="1">
    <citation type="journal article" date="2020" name="mSystems">
        <title>Genome- and Community-Level Interaction Insights into Carbon Utilization and Element Cycling Functions of Hydrothermarchaeota in Hydrothermal Sediment.</title>
        <authorList>
            <person name="Zhou Z."/>
            <person name="Liu Y."/>
            <person name="Xu W."/>
            <person name="Pan J."/>
            <person name="Luo Z.H."/>
            <person name="Li M."/>
        </authorList>
    </citation>
    <scope>NUCLEOTIDE SEQUENCE [LARGE SCALE GENOMIC DNA]</scope>
    <source>
        <strain evidence="10">SpSt-222</strain>
    </source>
</reference>
<dbReference type="InterPro" id="IPR020568">
    <property type="entry name" value="Ribosomal_Su5_D2-typ_SF"/>
</dbReference>
<feature type="compositionally biased region" description="Polar residues" evidence="9">
    <location>
        <begin position="758"/>
        <end position="769"/>
    </location>
</feature>
<dbReference type="CDD" id="cd04472">
    <property type="entry name" value="S1_PNPase"/>
    <property type="match status" value="1"/>
</dbReference>
<dbReference type="EC" id="2.7.7.8" evidence="8"/>
<dbReference type="GO" id="GO:0006396">
    <property type="term" value="P:RNA processing"/>
    <property type="evidence" value="ECO:0007669"/>
    <property type="project" value="InterPro"/>
</dbReference>
<dbReference type="PANTHER" id="PTHR11252:SF0">
    <property type="entry name" value="POLYRIBONUCLEOTIDE NUCLEOTIDYLTRANSFERASE 1, MITOCHONDRIAL"/>
    <property type="match status" value="1"/>
</dbReference>
<dbReference type="Gene3D" id="2.40.50.140">
    <property type="entry name" value="Nucleic acid-binding proteins"/>
    <property type="match status" value="1"/>
</dbReference>
<dbReference type="Pfam" id="PF01138">
    <property type="entry name" value="RNase_PH"/>
    <property type="match status" value="2"/>
</dbReference>
<dbReference type="PANTHER" id="PTHR11252">
    <property type="entry name" value="POLYRIBONUCLEOTIDE NUCLEOTIDYLTRANSFERASE"/>
    <property type="match status" value="1"/>
</dbReference>
<dbReference type="NCBIfam" id="NF008805">
    <property type="entry name" value="PRK11824.1"/>
    <property type="match status" value="1"/>
</dbReference>
<dbReference type="SUPFAM" id="SSF55666">
    <property type="entry name" value="Ribonuclease PH domain 2-like"/>
    <property type="match status" value="2"/>
</dbReference>
<dbReference type="CDD" id="cd11364">
    <property type="entry name" value="RNase_PH_PNPase_2"/>
    <property type="match status" value="1"/>
</dbReference>
<dbReference type="InterPro" id="IPR012340">
    <property type="entry name" value="NA-bd_OB-fold"/>
</dbReference>
<gene>
    <name evidence="8 10" type="primary">pnp</name>
    <name evidence="10" type="ORF">ENP47_05795</name>
</gene>
<dbReference type="PROSITE" id="PS50084">
    <property type="entry name" value="KH_TYPE_1"/>
    <property type="match status" value="1"/>
</dbReference>
<dbReference type="InterPro" id="IPR027408">
    <property type="entry name" value="PNPase/RNase_PH_dom_sf"/>
</dbReference>
<dbReference type="InterPro" id="IPR036345">
    <property type="entry name" value="ExoRNase_PH_dom2_sf"/>
</dbReference>
<dbReference type="EMBL" id="DSJL01000010">
    <property type="protein sequence ID" value="HEF65088.1"/>
    <property type="molecule type" value="Genomic_DNA"/>
</dbReference>
<dbReference type="SUPFAM" id="SSF50249">
    <property type="entry name" value="Nucleic acid-binding proteins"/>
    <property type="match status" value="1"/>
</dbReference>
<evidence type="ECO:0000256" key="1">
    <source>
        <dbReference type="ARBA" id="ARBA00007404"/>
    </source>
</evidence>
<dbReference type="SUPFAM" id="SSF46915">
    <property type="entry name" value="Polynucleotide phosphorylase/guanosine pentaphosphate synthase (PNPase/GPSI), domain 3"/>
    <property type="match status" value="1"/>
</dbReference>
<dbReference type="Pfam" id="PF00575">
    <property type="entry name" value="S1"/>
    <property type="match status" value="1"/>
</dbReference>
<evidence type="ECO:0000313" key="10">
    <source>
        <dbReference type="EMBL" id="HEF65088.1"/>
    </source>
</evidence>
<dbReference type="PROSITE" id="PS50126">
    <property type="entry name" value="S1"/>
    <property type="match status" value="1"/>
</dbReference>
<keyword evidence="3 8" id="KW-0808">Transferase</keyword>
<dbReference type="GO" id="GO:0000175">
    <property type="term" value="F:3'-5'-RNA exonuclease activity"/>
    <property type="evidence" value="ECO:0007669"/>
    <property type="project" value="TreeGrafter"/>
</dbReference>
<dbReference type="Gene3D" id="3.30.230.70">
    <property type="entry name" value="GHMP Kinase, N-terminal domain"/>
    <property type="match status" value="2"/>
</dbReference>
<comment type="cofactor">
    <cofactor evidence="8">
        <name>Mg(2+)</name>
        <dbReference type="ChEBI" id="CHEBI:18420"/>
    </cofactor>
</comment>
<comment type="caution">
    <text evidence="10">The sequence shown here is derived from an EMBL/GenBank/DDBJ whole genome shotgun (WGS) entry which is preliminary data.</text>
</comment>
<comment type="catalytic activity">
    <reaction evidence="8">
        <text>RNA(n+1) + phosphate = RNA(n) + a ribonucleoside 5'-diphosphate</text>
        <dbReference type="Rhea" id="RHEA:22096"/>
        <dbReference type="Rhea" id="RHEA-COMP:14527"/>
        <dbReference type="Rhea" id="RHEA-COMP:17342"/>
        <dbReference type="ChEBI" id="CHEBI:43474"/>
        <dbReference type="ChEBI" id="CHEBI:57930"/>
        <dbReference type="ChEBI" id="CHEBI:140395"/>
        <dbReference type="EC" id="2.7.7.8"/>
    </reaction>
</comment>
<dbReference type="HAMAP" id="MF_01595">
    <property type="entry name" value="PNPase"/>
    <property type="match status" value="1"/>
</dbReference>
<dbReference type="InterPro" id="IPR012162">
    <property type="entry name" value="PNPase"/>
</dbReference>
<feature type="binding site" evidence="8">
    <location>
        <position position="498"/>
    </location>
    <ligand>
        <name>Mg(2+)</name>
        <dbReference type="ChEBI" id="CHEBI:18420"/>
    </ligand>
</feature>
<comment type="function">
    <text evidence="8">Involved in mRNA degradation. Catalyzes the phosphorolysis of single-stranded polyribonucleotides processively in the 3'- to 5'-direction.</text>
</comment>
<dbReference type="InterPro" id="IPR036456">
    <property type="entry name" value="PNPase_PH_RNA-bd_sf"/>
</dbReference>
<keyword evidence="5 8" id="KW-0479">Metal-binding</keyword>
<evidence type="ECO:0000256" key="9">
    <source>
        <dbReference type="SAM" id="MobiDB-lite"/>
    </source>
</evidence>
<dbReference type="InterPro" id="IPR004088">
    <property type="entry name" value="KH_dom_type_1"/>
</dbReference>
<evidence type="ECO:0000256" key="6">
    <source>
        <dbReference type="ARBA" id="ARBA00022842"/>
    </source>
</evidence>
<evidence type="ECO:0000256" key="8">
    <source>
        <dbReference type="HAMAP-Rule" id="MF_01595"/>
    </source>
</evidence>